<dbReference type="SMART" id="SM00062">
    <property type="entry name" value="PBPb"/>
    <property type="match status" value="1"/>
</dbReference>
<dbReference type="RefSeq" id="WP_092054616.1">
    <property type="nucleotide sequence ID" value="NZ_FOJJ01000007.1"/>
</dbReference>
<evidence type="ECO:0000256" key="3">
    <source>
        <dbReference type="SAM" id="SignalP"/>
    </source>
</evidence>
<dbReference type="PROSITE" id="PS51257">
    <property type="entry name" value="PROKAR_LIPOPROTEIN"/>
    <property type="match status" value="1"/>
</dbReference>
<feature type="chain" id="PRO_5021948172" evidence="3">
    <location>
        <begin position="23"/>
        <end position="304"/>
    </location>
</feature>
<proteinExistence type="inferred from homology"/>
<dbReference type="InterPro" id="IPR005770">
    <property type="entry name" value="PhnD"/>
</dbReference>
<feature type="signal peptide" evidence="3">
    <location>
        <begin position="1"/>
        <end position="22"/>
    </location>
</feature>
<keyword evidence="2 3" id="KW-0732">Signal</keyword>
<dbReference type="EMBL" id="VJVV01000015">
    <property type="protein sequence ID" value="TRO78674.1"/>
    <property type="molecule type" value="Genomic_DNA"/>
</dbReference>
<organism evidence="5 6">
    <name type="scientific">Trichloromonas acetexigens</name>
    <dbReference type="NCBI Taxonomy" id="38815"/>
    <lineage>
        <taxon>Bacteria</taxon>
        <taxon>Pseudomonadati</taxon>
        <taxon>Thermodesulfobacteriota</taxon>
        <taxon>Desulfuromonadia</taxon>
        <taxon>Desulfuromonadales</taxon>
        <taxon>Trichloromonadaceae</taxon>
        <taxon>Trichloromonas</taxon>
    </lineage>
</organism>
<sequence>MVRWAKCIFFCCCLPLLLVLTACEGEAPRSVDLSRRETTNPPSYDPGEPALNLSIGSIVTPAQGYVYYEQLIDYLTKELGRPINVVDPGSYEKLLTLLETGKVDVAFVCSGTYVEGQKRFGLELLAAPLVDGKPLYDANLIVPEDSPAQSLADLRGKKMAFVDPHSRTGGLVVARELESLGTTPEEFFANVRYTYAHDQSILAVAYGLVDAASVNSFIWDYLRSRDPKLAMKVRVLARYGPYGIPPVVAAPHTDGELRRQVRQSLLELHKNERGQAILAGMHIDRFVPTNDGAYDSVRQFKGMP</sequence>
<evidence type="ECO:0000313" key="5">
    <source>
        <dbReference type="EMBL" id="TRO78674.1"/>
    </source>
</evidence>
<dbReference type="PANTHER" id="PTHR35841">
    <property type="entry name" value="PHOSPHONATES-BINDING PERIPLASMIC PROTEIN"/>
    <property type="match status" value="1"/>
</dbReference>
<dbReference type="GO" id="GO:0043190">
    <property type="term" value="C:ATP-binding cassette (ABC) transporter complex"/>
    <property type="evidence" value="ECO:0007669"/>
    <property type="project" value="InterPro"/>
</dbReference>
<protein>
    <submittedName>
        <fullName evidence="5">Phosphate/phosphite/phosphonate ABC transporter substrate-binding protein</fullName>
    </submittedName>
</protein>
<dbReference type="CDD" id="cd13571">
    <property type="entry name" value="PBP2_PnhD_1"/>
    <property type="match status" value="1"/>
</dbReference>
<dbReference type="InterPro" id="IPR001638">
    <property type="entry name" value="Solute-binding_3/MltF_N"/>
</dbReference>
<gene>
    <name evidence="5" type="primary">phnD</name>
    <name evidence="5" type="ORF">FL622_15385</name>
</gene>
<dbReference type="AlphaFoldDB" id="A0A550J641"/>
<dbReference type="Proteomes" id="UP000317155">
    <property type="component" value="Unassembled WGS sequence"/>
</dbReference>
<dbReference type="NCBIfam" id="TIGR01098">
    <property type="entry name" value="3A0109s03R"/>
    <property type="match status" value="1"/>
</dbReference>
<evidence type="ECO:0000256" key="2">
    <source>
        <dbReference type="ARBA" id="ARBA00022729"/>
    </source>
</evidence>
<accession>A0A550J641</accession>
<comment type="similarity">
    <text evidence="1">Belongs to the phosphate/phosphite/phosphonate binding protein family.</text>
</comment>
<name>A0A550J641_9BACT</name>
<dbReference type="PANTHER" id="PTHR35841:SF1">
    <property type="entry name" value="PHOSPHONATES-BINDING PERIPLASMIC PROTEIN"/>
    <property type="match status" value="1"/>
</dbReference>
<evidence type="ECO:0000313" key="6">
    <source>
        <dbReference type="Proteomes" id="UP000317155"/>
    </source>
</evidence>
<evidence type="ECO:0000256" key="1">
    <source>
        <dbReference type="ARBA" id="ARBA00007162"/>
    </source>
</evidence>
<keyword evidence="6" id="KW-1185">Reference proteome</keyword>
<feature type="domain" description="Solute-binding protein family 3/N-terminal" evidence="4">
    <location>
        <begin position="52"/>
        <end position="281"/>
    </location>
</feature>
<dbReference type="Pfam" id="PF12974">
    <property type="entry name" value="Phosphonate-bd"/>
    <property type="match status" value="1"/>
</dbReference>
<dbReference type="Gene3D" id="3.40.190.10">
    <property type="entry name" value="Periplasmic binding protein-like II"/>
    <property type="match status" value="2"/>
</dbReference>
<dbReference type="OrthoDB" id="527737at2"/>
<reference evidence="5 6" key="1">
    <citation type="submission" date="2019-07" db="EMBL/GenBank/DDBJ databases">
        <title>Insights of Desulfuromonas acetexigens electromicrobiology.</title>
        <authorList>
            <person name="Katuri K."/>
            <person name="Sapireddy V."/>
            <person name="Shaw D.R."/>
            <person name="Saikaly P."/>
        </authorList>
    </citation>
    <scope>NUCLEOTIDE SEQUENCE [LARGE SCALE GENOMIC DNA]</scope>
    <source>
        <strain evidence="5 6">2873</strain>
    </source>
</reference>
<evidence type="ECO:0000259" key="4">
    <source>
        <dbReference type="SMART" id="SM00062"/>
    </source>
</evidence>
<comment type="caution">
    <text evidence="5">The sequence shown here is derived from an EMBL/GenBank/DDBJ whole genome shotgun (WGS) entry which is preliminary data.</text>
</comment>
<dbReference type="SUPFAM" id="SSF53850">
    <property type="entry name" value="Periplasmic binding protein-like II"/>
    <property type="match status" value="1"/>
</dbReference>
<dbReference type="GO" id="GO:0055085">
    <property type="term" value="P:transmembrane transport"/>
    <property type="evidence" value="ECO:0007669"/>
    <property type="project" value="InterPro"/>
</dbReference>